<reference evidence="3 4" key="1">
    <citation type="submission" date="2014-03" db="EMBL/GenBank/DDBJ databases">
        <title>Draft Genome Sequences of Four Burkholderia Strains.</title>
        <authorList>
            <person name="Liu X.Y."/>
            <person name="Li C.X."/>
            <person name="Xu J.H."/>
        </authorList>
    </citation>
    <scope>NUCLEOTIDE SEQUENCE [LARGE SCALE GENOMIC DNA]</scope>
    <source>
        <strain evidence="3 4">DSM 50014</strain>
    </source>
</reference>
<feature type="chain" id="PRO_5001664300" evidence="2">
    <location>
        <begin position="24"/>
        <end position="81"/>
    </location>
</feature>
<dbReference type="EMBL" id="JFHC01000034">
    <property type="protein sequence ID" value="KDR40888.1"/>
    <property type="molecule type" value="Genomic_DNA"/>
</dbReference>
<gene>
    <name evidence="3" type="ORF">BG61_22200</name>
</gene>
<feature type="region of interest" description="Disordered" evidence="1">
    <location>
        <begin position="26"/>
        <end position="51"/>
    </location>
</feature>
<dbReference type="AlphaFoldDB" id="A0A069PJJ4"/>
<keyword evidence="4" id="KW-1185">Reference proteome</keyword>
<name>A0A069PJJ4_9BURK</name>
<comment type="caution">
    <text evidence="3">The sequence shown here is derived from an EMBL/GenBank/DDBJ whole genome shotgun (WGS) entry which is preliminary data.</text>
</comment>
<evidence type="ECO:0000313" key="3">
    <source>
        <dbReference type="EMBL" id="KDR40888.1"/>
    </source>
</evidence>
<accession>A0A069PJJ4</accession>
<evidence type="ECO:0000313" key="4">
    <source>
        <dbReference type="Proteomes" id="UP000027466"/>
    </source>
</evidence>
<feature type="compositionally biased region" description="Low complexity" evidence="1">
    <location>
        <begin position="31"/>
        <end position="51"/>
    </location>
</feature>
<evidence type="ECO:0000256" key="2">
    <source>
        <dbReference type="SAM" id="SignalP"/>
    </source>
</evidence>
<feature type="signal peptide" evidence="2">
    <location>
        <begin position="1"/>
        <end position="23"/>
    </location>
</feature>
<protein>
    <submittedName>
        <fullName evidence="3">Uncharacterized protein</fullName>
    </submittedName>
</protein>
<dbReference type="Proteomes" id="UP000027466">
    <property type="component" value="Unassembled WGS sequence"/>
</dbReference>
<keyword evidence="2" id="KW-0732">Signal</keyword>
<proteinExistence type="predicted"/>
<organism evidence="3 4">
    <name type="scientific">Caballeronia glathei</name>
    <dbReference type="NCBI Taxonomy" id="60547"/>
    <lineage>
        <taxon>Bacteria</taxon>
        <taxon>Pseudomonadati</taxon>
        <taxon>Pseudomonadota</taxon>
        <taxon>Betaproteobacteria</taxon>
        <taxon>Burkholderiales</taxon>
        <taxon>Burkholderiaceae</taxon>
        <taxon>Caballeronia</taxon>
    </lineage>
</organism>
<evidence type="ECO:0000256" key="1">
    <source>
        <dbReference type="SAM" id="MobiDB-lite"/>
    </source>
</evidence>
<sequence>MKSRLFLATAAAGLFVITGAAYAQEASESTQPAAQQNAQAPAQSADDSSYGGMAAGKSMAAGGYRQSGCSTAPNCDIFFGQ</sequence>